<evidence type="ECO:0000313" key="1">
    <source>
        <dbReference type="EMBL" id="MDT0345944.1"/>
    </source>
</evidence>
<protein>
    <submittedName>
        <fullName evidence="1">Uncharacterized protein</fullName>
    </submittedName>
</protein>
<name>A0ABU2MY27_9ACTN</name>
<evidence type="ECO:0000313" key="2">
    <source>
        <dbReference type="Proteomes" id="UP001183246"/>
    </source>
</evidence>
<reference evidence="2" key="1">
    <citation type="submission" date="2023-07" db="EMBL/GenBank/DDBJ databases">
        <title>30 novel species of actinomycetes from the DSMZ collection.</title>
        <authorList>
            <person name="Nouioui I."/>
        </authorList>
    </citation>
    <scope>NUCLEOTIDE SEQUENCE [LARGE SCALE GENOMIC DNA]</scope>
    <source>
        <strain evidence="2">DSM 44938</strain>
    </source>
</reference>
<dbReference type="EMBL" id="JAVREL010000017">
    <property type="protein sequence ID" value="MDT0345944.1"/>
    <property type="molecule type" value="Genomic_DNA"/>
</dbReference>
<dbReference type="Proteomes" id="UP001183246">
    <property type="component" value="Unassembled WGS sequence"/>
</dbReference>
<gene>
    <name evidence="1" type="ORF">RM590_25640</name>
</gene>
<accession>A0ABU2MY27</accession>
<organism evidence="1 2">
    <name type="scientific">Streptomyces litchfieldiae</name>
    <dbReference type="NCBI Taxonomy" id="3075543"/>
    <lineage>
        <taxon>Bacteria</taxon>
        <taxon>Bacillati</taxon>
        <taxon>Actinomycetota</taxon>
        <taxon>Actinomycetes</taxon>
        <taxon>Kitasatosporales</taxon>
        <taxon>Streptomycetaceae</taxon>
        <taxon>Streptomyces</taxon>
    </lineage>
</organism>
<dbReference type="RefSeq" id="WP_311707079.1">
    <property type="nucleotide sequence ID" value="NZ_JAVREL010000017.1"/>
</dbReference>
<keyword evidence="2" id="KW-1185">Reference proteome</keyword>
<sequence>MTNVVPVFACPTDEWLPLDIHDPDGVQEVVRQVVDRGGWSNRRYAKAVTPHVRRVWNSLQEGRKGPAAVYVPHERPKELGRSLPSVSTAWRHPQKMGSTLAEVSENMSQPEPGRKRVVTKVELPAGPACRVYHETTFVIPDLNLTFHVTGVSHYLFPEKGPRKILAMLADWDTHTPLTGLVEMADQIAATLTLHPRTLERPDGWVIPAAKTIES</sequence>
<proteinExistence type="predicted"/>
<comment type="caution">
    <text evidence="1">The sequence shown here is derived from an EMBL/GenBank/DDBJ whole genome shotgun (WGS) entry which is preliminary data.</text>
</comment>